<protein>
    <submittedName>
        <fullName evidence="3">DUF3108 domain-containing protein</fullName>
    </submittedName>
</protein>
<organism evidence="3 4">
    <name type="scientific">Roseomonas marmotae</name>
    <dbReference type="NCBI Taxonomy" id="2768161"/>
    <lineage>
        <taxon>Bacteria</taxon>
        <taxon>Pseudomonadati</taxon>
        <taxon>Pseudomonadota</taxon>
        <taxon>Alphaproteobacteria</taxon>
        <taxon>Acetobacterales</taxon>
        <taxon>Roseomonadaceae</taxon>
        <taxon>Roseomonas</taxon>
    </lineage>
</organism>
<reference evidence="3 4" key="1">
    <citation type="submission" date="2020-09" db="EMBL/GenBank/DDBJ databases">
        <title>Roseomonas.</title>
        <authorList>
            <person name="Zhu W."/>
        </authorList>
    </citation>
    <scope>NUCLEOTIDE SEQUENCE [LARGE SCALE GENOMIC DNA]</scope>
    <source>
        <strain evidence="3 4">1311</strain>
    </source>
</reference>
<feature type="chain" id="PRO_5046777879" evidence="2">
    <location>
        <begin position="22"/>
        <end position="285"/>
    </location>
</feature>
<feature type="signal peptide" evidence="2">
    <location>
        <begin position="1"/>
        <end position="21"/>
    </location>
</feature>
<evidence type="ECO:0000256" key="1">
    <source>
        <dbReference type="SAM" id="MobiDB-lite"/>
    </source>
</evidence>
<accession>A0ABS3KHB3</accession>
<proteinExistence type="predicted"/>
<comment type="caution">
    <text evidence="3">The sequence shown here is derived from an EMBL/GenBank/DDBJ whole genome shotgun (WGS) entry which is preliminary data.</text>
</comment>
<evidence type="ECO:0000313" key="3">
    <source>
        <dbReference type="EMBL" id="MBO1076812.1"/>
    </source>
</evidence>
<name>A0ABS3KHB3_9PROT</name>
<dbReference type="InterPro" id="IPR021457">
    <property type="entry name" value="DUF3108"/>
</dbReference>
<evidence type="ECO:0000256" key="2">
    <source>
        <dbReference type="SAM" id="SignalP"/>
    </source>
</evidence>
<gene>
    <name evidence="3" type="ORF">IAI60_19535</name>
</gene>
<sequence length="285" mass="30754">MHRRMAASLALFSALSAPAMAEPIRAVYSVRGGGMQVLRVEAIFDLDSPGRYSIRAAWRSTGLVRLFGSAAFQGLAEGRWAGLEPRPVRYAVEGQWRGEPRHTVLDYPGGQPVLRARLPQQEPEREPVPPEMTRDTIDQFAAVAQLVRTVAQTGRCDGEASIYDGVRRVEMRARTAGRDRLFPWSTAWHGEAARCAFVGQQIAGFRRSDTRAREPQEGIAWLAPPRPGDVPIPVRMEIPSRLLGSLTVYLMEVGPAAAGSSPASSAGSSAGRSATGAPSAEARGP</sequence>
<dbReference type="Proteomes" id="UP001518990">
    <property type="component" value="Unassembled WGS sequence"/>
</dbReference>
<keyword evidence="4" id="KW-1185">Reference proteome</keyword>
<evidence type="ECO:0000313" key="4">
    <source>
        <dbReference type="Proteomes" id="UP001518990"/>
    </source>
</evidence>
<dbReference type="Pfam" id="PF11306">
    <property type="entry name" value="DUF3108"/>
    <property type="match status" value="1"/>
</dbReference>
<feature type="region of interest" description="Disordered" evidence="1">
    <location>
        <begin position="256"/>
        <end position="285"/>
    </location>
</feature>
<dbReference type="EMBL" id="JACTNF010000030">
    <property type="protein sequence ID" value="MBO1076812.1"/>
    <property type="molecule type" value="Genomic_DNA"/>
</dbReference>
<keyword evidence="2" id="KW-0732">Signal</keyword>